<keyword evidence="3" id="KW-1185">Reference proteome</keyword>
<reference evidence="2 3" key="1">
    <citation type="journal article" date="2016" name="PLoS ONE">
        <title>Whole-Genome Sequence Analysis of Bombella intestini LMG 28161T, a Novel Acetic Acid Bacterium Isolated from the Crop of a Red-Tailed Bumble Bee, Bombus lapidarius.</title>
        <authorList>
            <person name="Li L."/>
            <person name="Illeghems K."/>
            <person name="Van Kerrebroeck S."/>
            <person name="Borremans W."/>
            <person name="Cleenwerck I."/>
            <person name="Smagghe G."/>
            <person name="De Vuyst L."/>
            <person name="Vandamme P."/>
        </authorList>
    </citation>
    <scope>NUCLEOTIDE SEQUENCE [LARGE SCALE GENOMIC DNA]</scope>
    <source>
        <strain evidence="2 3">R-52487</strain>
    </source>
</reference>
<dbReference type="STRING" id="1539051.AL01_05310"/>
<accession>A0A1S8GPA3</accession>
<dbReference type="RefSeq" id="WP_077396401.1">
    <property type="nucleotide sequence ID" value="NZ_JATM01000003.1"/>
</dbReference>
<dbReference type="Pfam" id="PF14301">
    <property type="entry name" value="DUF4376"/>
    <property type="match status" value="1"/>
</dbReference>
<protein>
    <recommendedName>
        <fullName evidence="1">DUF4376 domain-containing protein</fullName>
    </recommendedName>
</protein>
<sequence length="205" mass="21588">MSDKALTQIPAYYIVLKSGSPQIIGWQTLWHDEGSAVPDYAVPSGYEAVVIPDMTADLWADFQQNQNGCSGGLAYEGGKIIPYSPPATLSGQQAALAALSVQKKALGVYFQPSAASAPVLFPSSDTAYANALQQAQVAQLGAWTDGTAWTLADGSSVPMTGDDVTALFKKLAKYRGACQTHAAALNTTLQHDLNADLTAGWPDNH</sequence>
<organism evidence="2 3">
    <name type="scientific">Bombella intestini</name>
    <dbReference type="NCBI Taxonomy" id="1539051"/>
    <lineage>
        <taxon>Bacteria</taxon>
        <taxon>Pseudomonadati</taxon>
        <taxon>Pseudomonadota</taxon>
        <taxon>Alphaproteobacteria</taxon>
        <taxon>Acetobacterales</taxon>
        <taxon>Acetobacteraceae</taxon>
        <taxon>Bombella</taxon>
    </lineage>
</organism>
<evidence type="ECO:0000313" key="3">
    <source>
        <dbReference type="Proteomes" id="UP000200980"/>
    </source>
</evidence>
<dbReference type="EMBL" id="JATM01000003">
    <property type="protein sequence ID" value="OOL18233.1"/>
    <property type="molecule type" value="Genomic_DNA"/>
</dbReference>
<dbReference type="AlphaFoldDB" id="A0A1S8GPA3"/>
<proteinExistence type="predicted"/>
<dbReference type="Proteomes" id="UP000200980">
    <property type="component" value="Unassembled WGS sequence"/>
</dbReference>
<dbReference type="InterPro" id="IPR025484">
    <property type="entry name" value="DUF4376"/>
</dbReference>
<comment type="caution">
    <text evidence="2">The sequence shown here is derived from an EMBL/GenBank/DDBJ whole genome shotgun (WGS) entry which is preliminary data.</text>
</comment>
<name>A0A1S8GPA3_9PROT</name>
<feature type="domain" description="DUF4376" evidence="1">
    <location>
        <begin position="116"/>
        <end position="190"/>
    </location>
</feature>
<evidence type="ECO:0000313" key="2">
    <source>
        <dbReference type="EMBL" id="OOL18233.1"/>
    </source>
</evidence>
<gene>
    <name evidence="2" type="ORF">AL01_05310</name>
</gene>
<evidence type="ECO:0000259" key="1">
    <source>
        <dbReference type="Pfam" id="PF14301"/>
    </source>
</evidence>